<dbReference type="Proteomes" id="UP000530660">
    <property type="component" value="Unassembled WGS sequence"/>
</dbReference>
<sequence length="448" mass="48647">MLSAADADQVSSSSPCGNASLSEGFTSHIPVLADAVLEIFKGRVLHDFVDGTLGAGGHAALVLAAHPELETLVGIDRDTSALELASKRLAQCSTGTGGPKLHLLRGNFRDMIALCRSVSIQQVDGILLDLGVSSMQLDRAERGFSFGGSARARAQASPGSGRIAPWDAPLDMRMDQRAVGSLTARDIVNTWSEADLIHILREYGEEPRARQVARRIVEARARAPIETTGQLATLVLEAKGVQRRLRSGDRRRQTGAVASTTSGDTREKPSLPVMEEVGIWYRGRDRQQGGSGLHPATLTFQALRIAVNDELESLRTGLQACLELLRPGGRLAVISFHRLEDRIVKWTFRERAMKSTSSDDVCSPRCHHIDPTAQTDDEDEDLAVAHQSGLLATHSAATVSPWTNTEATEGFWRLVTKKPIVPTAEEIRQNPRCRSAKLRAIERLGVPT</sequence>
<dbReference type="PANTHER" id="PTHR11265:SF0">
    <property type="entry name" value="12S RRNA N4-METHYLCYTIDINE METHYLTRANSFERASE"/>
    <property type="match status" value="1"/>
</dbReference>
<dbReference type="GO" id="GO:0070475">
    <property type="term" value="P:rRNA base methylation"/>
    <property type="evidence" value="ECO:0007669"/>
    <property type="project" value="TreeGrafter"/>
</dbReference>
<dbReference type="SUPFAM" id="SSF53335">
    <property type="entry name" value="S-adenosyl-L-methionine-dependent methyltransferases"/>
    <property type="match status" value="1"/>
</dbReference>
<dbReference type="InterPro" id="IPR023397">
    <property type="entry name" value="SAM-dep_MeTrfase_MraW_recog"/>
</dbReference>
<dbReference type="InterPro" id="IPR002903">
    <property type="entry name" value="RsmH"/>
</dbReference>
<dbReference type="PANTHER" id="PTHR11265">
    <property type="entry name" value="S-ADENOSYL-METHYLTRANSFERASE MRAW"/>
    <property type="match status" value="1"/>
</dbReference>
<dbReference type="Pfam" id="PF01795">
    <property type="entry name" value="Methyltransf_5"/>
    <property type="match status" value="3"/>
</dbReference>
<evidence type="ECO:0000256" key="4">
    <source>
        <dbReference type="ARBA" id="ARBA00022691"/>
    </source>
</evidence>
<dbReference type="HAMAP" id="MF_01007">
    <property type="entry name" value="16SrRNA_methyltr_H"/>
    <property type="match status" value="1"/>
</dbReference>
<dbReference type="AlphaFoldDB" id="A0A7J7IEE8"/>
<keyword evidence="2 6" id="KW-0489">Methyltransferase</keyword>
<gene>
    <name evidence="6" type="primary">METTL15</name>
    <name evidence="6" type="ORF">F1559_003045</name>
</gene>
<keyword evidence="7" id="KW-1185">Reference proteome</keyword>
<keyword evidence="4" id="KW-0949">S-adenosyl-L-methionine</keyword>
<evidence type="ECO:0000256" key="5">
    <source>
        <dbReference type="SAM" id="MobiDB-lite"/>
    </source>
</evidence>
<protein>
    <submittedName>
        <fullName evidence="6">Methyltransferase like 15</fullName>
    </submittedName>
</protein>
<name>A0A7J7IEE8_9RHOD</name>
<dbReference type="GO" id="GO:0071424">
    <property type="term" value="F:rRNA (cytosine-N4-)-methyltransferase activity"/>
    <property type="evidence" value="ECO:0007669"/>
    <property type="project" value="TreeGrafter"/>
</dbReference>
<evidence type="ECO:0000256" key="2">
    <source>
        <dbReference type="ARBA" id="ARBA00022603"/>
    </source>
</evidence>
<accession>A0A7J7IEE8</accession>
<proteinExistence type="inferred from homology"/>
<evidence type="ECO:0000256" key="1">
    <source>
        <dbReference type="ARBA" id="ARBA00010396"/>
    </source>
</evidence>
<feature type="region of interest" description="Disordered" evidence="5">
    <location>
        <begin position="245"/>
        <end position="269"/>
    </location>
</feature>
<dbReference type="Gene3D" id="1.10.150.170">
    <property type="entry name" value="Putative methyltransferase TM0872, insert domain"/>
    <property type="match status" value="1"/>
</dbReference>
<dbReference type="SUPFAM" id="SSF81799">
    <property type="entry name" value="Putative methyltransferase TM0872, insert domain"/>
    <property type="match status" value="1"/>
</dbReference>
<dbReference type="OrthoDB" id="439808at2759"/>
<reference evidence="6 7" key="1">
    <citation type="journal article" date="2020" name="J. Phycol.">
        <title>Comparative genome analysis reveals Cyanidiococcus gen. nov., a new extremophilic red algal genus sister to Cyanidioschyzon (Cyanidioschyzonaceae, Rhodophyta).</title>
        <authorList>
            <person name="Liu S.-L."/>
            <person name="Chiang Y.-R."/>
            <person name="Yoon H.S."/>
            <person name="Fu H.-Y."/>
        </authorList>
    </citation>
    <scope>NUCLEOTIDE SEQUENCE [LARGE SCALE GENOMIC DNA]</scope>
    <source>
        <strain evidence="6 7">THAL066</strain>
    </source>
</reference>
<evidence type="ECO:0000256" key="3">
    <source>
        <dbReference type="ARBA" id="ARBA00022679"/>
    </source>
</evidence>
<dbReference type="EMBL" id="VWRR01000016">
    <property type="protein sequence ID" value="KAF6001110.1"/>
    <property type="molecule type" value="Genomic_DNA"/>
</dbReference>
<dbReference type="Gene3D" id="3.40.50.150">
    <property type="entry name" value="Vaccinia Virus protein VP39"/>
    <property type="match status" value="1"/>
</dbReference>
<comment type="caution">
    <text evidence="6">The sequence shown here is derived from an EMBL/GenBank/DDBJ whole genome shotgun (WGS) entry which is preliminary data.</text>
</comment>
<dbReference type="InterPro" id="IPR029063">
    <property type="entry name" value="SAM-dependent_MTases_sf"/>
</dbReference>
<keyword evidence="3 6" id="KW-0808">Transferase</keyword>
<evidence type="ECO:0000313" key="7">
    <source>
        <dbReference type="Proteomes" id="UP000530660"/>
    </source>
</evidence>
<comment type="similarity">
    <text evidence="1">Belongs to the methyltransferase superfamily. RsmH family.</text>
</comment>
<organism evidence="6 7">
    <name type="scientific">Cyanidiococcus yangmingshanensis</name>
    <dbReference type="NCBI Taxonomy" id="2690220"/>
    <lineage>
        <taxon>Eukaryota</taxon>
        <taxon>Rhodophyta</taxon>
        <taxon>Bangiophyceae</taxon>
        <taxon>Cyanidiales</taxon>
        <taxon>Cyanidiaceae</taxon>
        <taxon>Cyanidiococcus</taxon>
    </lineage>
</organism>
<evidence type="ECO:0000313" key="6">
    <source>
        <dbReference type="EMBL" id="KAF6001110.1"/>
    </source>
</evidence>